<organism evidence="3 4">
    <name type="scientific">Temnothorax curvispinosus</name>
    <dbReference type="NCBI Taxonomy" id="300111"/>
    <lineage>
        <taxon>Eukaryota</taxon>
        <taxon>Metazoa</taxon>
        <taxon>Ecdysozoa</taxon>
        <taxon>Arthropoda</taxon>
        <taxon>Hexapoda</taxon>
        <taxon>Insecta</taxon>
        <taxon>Pterygota</taxon>
        <taxon>Neoptera</taxon>
        <taxon>Endopterygota</taxon>
        <taxon>Hymenoptera</taxon>
        <taxon>Apocrita</taxon>
        <taxon>Aculeata</taxon>
        <taxon>Formicoidea</taxon>
        <taxon>Formicidae</taxon>
        <taxon>Myrmicinae</taxon>
        <taxon>Temnothorax</taxon>
    </lineage>
</organism>
<dbReference type="RefSeq" id="XP_024876076.1">
    <property type="nucleotide sequence ID" value="XM_025020308.1"/>
</dbReference>
<evidence type="ECO:0000313" key="3">
    <source>
        <dbReference type="Proteomes" id="UP000504618"/>
    </source>
</evidence>
<dbReference type="InterPro" id="IPR000749">
    <property type="entry name" value="ATP-guanido_PTrfase"/>
</dbReference>
<proteinExistence type="inferred from homology"/>
<dbReference type="InterPro" id="IPR022413">
    <property type="entry name" value="ATP-guanido_PTrfase_N"/>
</dbReference>
<dbReference type="PANTHER" id="PTHR11547">
    <property type="entry name" value="ARGININE OR CREATINE KINASE"/>
    <property type="match status" value="1"/>
</dbReference>
<dbReference type="Gene3D" id="1.10.135.10">
    <property type="entry name" value="ATP:guanido phosphotransferase, N-terminal domain"/>
    <property type="match status" value="1"/>
</dbReference>
<dbReference type="GO" id="GO:0005615">
    <property type="term" value="C:extracellular space"/>
    <property type="evidence" value="ECO:0007669"/>
    <property type="project" value="TreeGrafter"/>
</dbReference>
<dbReference type="AlphaFoldDB" id="A0A6J1Q3M6"/>
<evidence type="ECO:0000259" key="2">
    <source>
        <dbReference type="PROSITE" id="PS51509"/>
    </source>
</evidence>
<dbReference type="Proteomes" id="UP000504618">
    <property type="component" value="Unplaced"/>
</dbReference>
<dbReference type="PANTHER" id="PTHR11547:SF38">
    <property type="entry name" value="ARGININE KINASE 1-RELATED"/>
    <property type="match status" value="1"/>
</dbReference>
<accession>A0A6J1Q3M6</accession>
<dbReference type="GO" id="GO:0046314">
    <property type="term" value="P:phosphocreatine biosynthetic process"/>
    <property type="evidence" value="ECO:0007669"/>
    <property type="project" value="InterPro"/>
</dbReference>
<dbReference type="PROSITE" id="PS51509">
    <property type="entry name" value="PHOSPHAGEN_KINASE_N"/>
    <property type="match status" value="1"/>
</dbReference>
<name>A0A6J1Q3M6_9HYME</name>
<reference evidence="4" key="1">
    <citation type="submission" date="2025-08" db="UniProtKB">
        <authorList>
            <consortium name="RefSeq"/>
        </authorList>
    </citation>
    <scope>IDENTIFICATION</scope>
    <source>
        <tissue evidence="4">Whole body</tissue>
    </source>
</reference>
<dbReference type="Pfam" id="PF02807">
    <property type="entry name" value="ATP-gua_PtransN"/>
    <property type="match status" value="1"/>
</dbReference>
<keyword evidence="3" id="KW-1185">Reference proteome</keyword>
<sequence>MFVKGDFSLKKDLMRTLFDQLKTRAVTWDLTLRHDSRLGPVNPDSITGIYASDPETYNVFTRLFDPVIEEYHSGFRDNDVHSDLD</sequence>
<dbReference type="InterPro" id="IPR036802">
    <property type="entry name" value="ATP-guanido_PTrfase_N_sf"/>
</dbReference>
<protein>
    <submittedName>
        <fullName evidence="4">LOW QUALITY PROTEIN: arginine kinase-like</fullName>
    </submittedName>
</protein>
<dbReference type="GO" id="GO:0004111">
    <property type="term" value="F:creatine kinase activity"/>
    <property type="evidence" value="ECO:0007669"/>
    <property type="project" value="InterPro"/>
</dbReference>
<dbReference type="OrthoDB" id="430219at2759"/>
<feature type="domain" description="Phosphagen kinase N-terminal" evidence="2">
    <location>
        <begin position="1"/>
        <end position="73"/>
    </location>
</feature>
<dbReference type="SUPFAM" id="SSF48034">
    <property type="entry name" value="Guanido kinase N-terminal domain"/>
    <property type="match status" value="1"/>
</dbReference>
<evidence type="ECO:0000313" key="4">
    <source>
        <dbReference type="RefSeq" id="XP_024876076.1"/>
    </source>
</evidence>
<evidence type="ECO:0000256" key="1">
    <source>
        <dbReference type="PROSITE-ProRule" id="PRU00842"/>
    </source>
</evidence>
<gene>
    <name evidence="4" type="primary">LOC112457328</name>
</gene>
<comment type="similarity">
    <text evidence="1">Belongs to the ATP:guanido phosphotransferase family.</text>
</comment>
<dbReference type="GeneID" id="112457328"/>